<reference evidence="11" key="1">
    <citation type="submission" date="2015-02" db="EMBL/GenBank/DDBJ databases">
        <title>Genome sequencing for Strongylocentrotus purpuratus.</title>
        <authorList>
            <person name="Murali S."/>
            <person name="Liu Y."/>
            <person name="Vee V."/>
            <person name="English A."/>
            <person name="Wang M."/>
            <person name="Skinner E."/>
            <person name="Han Y."/>
            <person name="Muzny D.M."/>
            <person name="Worley K.C."/>
            <person name="Gibbs R.A."/>
        </authorList>
    </citation>
    <scope>NUCLEOTIDE SEQUENCE</scope>
</reference>
<dbReference type="GO" id="GO:0000775">
    <property type="term" value="C:chromosome, centromeric region"/>
    <property type="evidence" value="ECO:0007669"/>
    <property type="project" value="UniProtKB-SubCell"/>
</dbReference>
<dbReference type="OrthoDB" id="10408500at2759"/>
<reference evidence="10" key="2">
    <citation type="submission" date="2021-01" db="UniProtKB">
        <authorList>
            <consortium name="EnsemblMetazoa"/>
        </authorList>
    </citation>
    <scope>IDENTIFICATION</scope>
</reference>
<dbReference type="RefSeq" id="XP_030828048.1">
    <property type="nucleotide sequence ID" value="XM_030972188.1"/>
</dbReference>
<keyword evidence="5" id="KW-0158">Chromosome</keyword>
<keyword evidence="6" id="KW-0539">Nucleus</keyword>
<protein>
    <recommendedName>
        <fullName evidence="4">Centromere protein Q</fullName>
    </recommendedName>
</protein>
<feature type="region of interest" description="Disordered" evidence="9">
    <location>
        <begin position="1"/>
        <end position="58"/>
    </location>
</feature>
<dbReference type="OMA" id="QMMESTI"/>
<dbReference type="InterPro" id="IPR025212">
    <property type="entry name" value="CAD_CENP-Q"/>
</dbReference>
<evidence type="ECO:0000256" key="2">
    <source>
        <dbReference type="ARBA" id="ARBA00004584"/>
    </source>
</evidence>
<comment type="subcellular location">
    <subcellularLocation>
        <location evidence="2">Chromosome</location>
        <location evidence="2">Centromere</location>
    </subcellularLocation>
    <subcellularLocation>
        <location evidence="1">Nucleus</location>
    </subcellularLocation>
</comment>
<evidence type="ECO:0000256" key="6">
    <source>
        <dbReference type="ARBA" id="ARBA00023242"/>
    </source>
</evidence>
<evidence type="ECO:0000256" key="4">
    <source>
        <dbReference type="ARBA" id="ARBA00016397"/>
    </source>
</evidence>
<dbReference type="KEGG" id="spu:100888450"/>
<keyword evidence="7" id="KW-0137">Centromere</keyword>
<feature type="coiled-coil region" evidence="8">
    <location>
        <begin position="133"/>
        <end position="188"/>
    </location>
</feature>
<evidence type="ECO:0000256" key="3">
    <source>
        <dbReference type="ARBA" id="ARBA00008191"/>
    </source>
</evidence>
<organism evidence="10 11">
    <name type="scientific">Strongylocentrotus purpuratus</name>
    <name type="common">Purple sea urchin</name>
    <dbReference type="NCBI Taxonomy" id="7668"/>
    <lineage>
        <taxon>Eukaryota</taxon>
        <taxon>Metazoa</taxon>
        <taxon>Echinodermata</taxon>
        <taxon>Eleutherozoa</taxon>
        <taxon>Echinozoa</taxon>
        <taxon>Echinoidea</taxon>
        <taxon>Euechinoidea</taxon>
        <taxon>Echinacea</taxon>
        <taxon>Camarodonta</taxon>
        <taxon>Echinidea</taxon>
        <taxon>Strongylocentrotidae</taxon>
        <taxon>Strongylocentrotus</taxon>
    </lineage>
</organism>
<comment type="similarity">
    <text evidence="3">Belongs to the CENP-Q/OKP1 family.</text>
</comment>
<proteinExistence type="inferred from homology"/>
<evidence type="ECO:0000256" key="1">
    <source>
        <dbReference type="ARBA" id="ARBA00004123"/>
    </source>
</evidence>
<feature type="compositionally biased region" description="Polar residues" evidence="9">
    <location>
        <begin position="7"/>
        <end position="23"/>
    </location>
</feature>
<accession>A0A7M7MXI3</accession>
<evidence type="ECO:0000256" key="8">
    <source>
        <dbReference type="SAM" id="Coils"/>
    </source>
</evidence>
<evidence type="ECO:0000313" key="11">
    <source>
        <dbReference type="Proteomes" id="UP000007110"/>
    </source>
</evidence>
<dbReference type="GeneID" id="100888450"/>
<sequence length="191" mass="21531">MPKVIKKTTSTGKKSHQKASTSRSRNRSDSPIVRTAVNVSQISKPKRKKARSGDDEMFKERTVSARTFSHWKPITKSSQALLVQTIDSAIISVLSETSSVAYSDVRDVLNNLKKRILDKSRNLKAPATKRPKFNTLEAACQKLESEVVEALNQEEQLSEMVEQMTRTVQEKEEILEELEKAASKTKKKSQL</sequence>
<evidence type="ECO:0000256" key="9">
    <source>
        <dbReference type="SAM" id="MobiDB-lite"/>
    </source>
</evidence>
<keyword evidence="8" id="KW-0175">Coiled coil</keyword>
<dbReference type="InParanoid" id="A0A7M7MXI3"/>
<dbReference type="PANTHER" id="PTHR31345:SF3">
    <property type="entry name" value="CENTROMERE PROTEIN Q"/>
    <property type="match status" value="1"/>
</dbReference>
<name>A0A7M7MXI3_STRPU</name>
<keyword evidence="11" id="KW-1185">Reference proteome</keyword>
<evidence type="ECO:0000256" key="5">
    <source>
        <dbReference type="ARBA" id="ARBA00022454"/>
    </source>
</evidence>
<dbReference type="GO" id="GO:0005634">
    <property type="term" value="C:nucleus"/>
    <property type="evidence" value="ECO:0007669"/>
    <property type="project" value="UniProtKB-SubCell"/>
</dbReference>
<dbReference type="AlphaFoldDB" id="A0A7M7MXI3"/>
<dbReference type="PANTHER" id="PTHR31345">
    <property type="entry name" value="CENTROMERE PROTEIN Q"/>
    <property type="match status" value="1"/>
</dbReference>
<dbReference type="Proteomes" id="UP000007110">
    <property type="component" value="Unassembled WGS sequence"/>
</dbReference>
<evidence type="ECO:0000256" key="7">
    <source>
        <dbReference type="ARBA" id="ARBA00023328"/>
    </source>
</evidence>
<evidence type="ECO:0000313" key="10">
    <source>
        <dbReference type="EnsemblMetazoa" id="XP_030828048"/>
    </source>
</evidence>
<dbReference type="EnsemblMetazoa" id="XM_030972188">
    <property type="protein sequence ID" value="XP_030828048"/>
    <property type="gene ID" value="LOC100888450"/>
</dbReference>